<keyword evidence="2" id="KW-1185">Reference proteome</keyword>
<feature type="non-terminal residue" evidence="1">
    <location>
        <position position="1"/>
    </location>
</feature>
<comment type="caution">
    <text evidence="1">The sequence shown here is derived from an EMBL/GenBank/DDBJ whole genome shotgun (WGS) entry which is preliminary data.</text>
</comment>
<dbReference type="Proteomes" id="UP000265520">
    <property type="component" value="Unassembled WGS sequence"/>
</dbReference>
<protein>
    <submittedName>
        <fullName evidence="1">Uncharacterized protein</fullName>
    </submittedName>
</protein>
<dbReference type="AlphaFoldDB" id="A0A392SH18"/>
<name>A0A392SH18_9FABA</name>
<proteinExistence type="predicted"/>
<evidence type="ECO:0000313" key="2">
    <source>
        <dbReference type="Proteomes" id="UP000265520"/>
    </source>
</evidence>
<reference evidence="1 2" key="1">
    <citation type="journal article" date="2018" name="Front. Plant Sci.">
        <title>Red Clover (Trifolium pratense) and Zigzag Clover (T. medium) - A Picture of Genomic Similarities and Differences.</title>
        <authorList>
            <person name="Dluhosova J."/>
            <person name="Istvanek J."/>
            <person name="Nedelnik J."/>
            <person name="Repkova J."/>
        </authorList>
    </citation>
    <scope>NUCLEOTIDE SEQUENCE [LARGE SCALE GENOMIC DNA]</scope>
    <source>
        <strain evidence="2">cv. 10/8</strain>
        <tissue evidence="1">Leaf</tissue>
    </source>
</reference>
<sequence length="69" mass="7667">IKLNHPLDQGLLAQRACQRASLVAVAFSRCSQELSVSCSSVAFSRCSEEISVGRHFLSLQRATFRFPVR</sequence>
<dbReference type="EMBL" id="LXQA010376688">
    <property type="protein sequence ID" value="MCI47762.1"/>
    <property type="molecule type" value="Genomic_DNA"/>
</dbReference>
<organism evidence="1 2">
    <name type="scientific">Trifolium medium</name>
    <dbReference type="NCBI Taxonomy" id="97028"/>
    <lineage>
        <taxon>Eukaryota</taxon>
        <taxon>Viridiplantae</taxon>
        <taxon>Streptophyta</taxon>
        <taxon>Embryophyta</taxon>
        <taxon>Tracheophyta</taxon>
        <taxon>Spermatophyta</taxon>
        <taxon>Magnoliopsida</taxon>
        <taxon>eudicotyledons</taxon>
        <taxon>Gunneridae</taxon>
        <taxon>Pentapetalae</taxon>
        <taxon>rosids</taxon>
        <taxon>fabids</taxon>
        <taxon>Fabales</taxon>
        <taxon>Fabaceae</taxon>
        <taxon>Papilionoideae</taxon>
        <taxon>50 kb inversion clade</taxon>
        <taxon>NPAAA clade</taxon>
        <taxon>Hologalegina</taxon>
        <taxon>IRL clade</taxon>
        <taxon>Trifolieae</taxon>
        <taxon>Trifolium</taxon>
    </lineage>
</organism>
<accession>A0A392SH18</accession>
<evidence type="ECO:0000313" key="1">
    <source>
        <dbReference type="EMBL" id="MCI47762.1"/>
    </source>
</evidence>